<comment type="similarity">
    <text evidence="6">Belongs to the biotin--protein ligase family.</text>
</comment>
<accession>A0ABS2HQZ5</accession>
<comment type="function">
    <text evidence="6">Acts both as a biotin--[acetyl-CoA-carboxylase] ligase and a biotin-operon repressor. In the presence of ATP, BirA activates biotin to form the BirA-biotinyl-5'-adenylate (BirA-bio-5'-AMP or holoBirA) complex. HoloBirA can either transfer the biotinyl moiety to the biotin carboxyl carrier protein (BCCP) subunit of acetyl-CoA carboxylase, or bind to the biotin operator site and inhibit transcription of the operon.</text>
</comment>
<sequence>MKDHSAKLKIIQLLSSGNSVSGEVLGKELGVSRAAISKQVKSLADWGLDVYSLPGKGYQLANQIELLDNQILTPLIQMPSDVTLFPHIDSTNQYMMGRLDKWDSGDVCLAEYQTAGRGRRGRKWVSPYGSNLYMSMYWRFEEGVAATMGLSLIVGIAIAETLNQHGVSSSLKWPNDVYIEGRKVSGVLVELAIEAGGAAQVVIGIGINLRMNDQSSQAEAIDQPWTSLEQHLNSPVKRNQFAAALINRLHDELNQYQLTGNQGIAERWQKYDHFIDQPVRLIMGKQTIEGVARGIDDTGAILVESDNVVTPYIGGEISLRGN</sequence>
<dbReference type="InterPro" id="IPR030855">
    <property type="entry name" value="Bifunct_BirA"/>
</dbReference>
<dbReference type="InterPro" id="IPR004408">
    <property type="entry name" value="Biotin_CoA_COase_ligase"/>
</dbReference>
<dbReference type="SUPFAM" id="SSF46785">
    <property type="entry name" value="Winged helix' DNA-binding domain"/>
    <property type="match status" value="1"/>
</dbReference>
<keyword evidence="3 6" id="KW-0067">ATP-binding</keyword>
<keyword evidence="6" id="KW-0678">Repressor</keyword>
<name>A0ABS2HQZ5_9VIBR</name>
<dbReference type="HAMAP" id="MF_00978">
    <property type="entry name" value="Bifunct_BirA"/>
    <property type="match status" value="1"/>
</dbReference>
<feature type="binding site" evidence="6">
    <location>
        <position position="183"/>
    </location>
    <ligand>
        <name>biotin</name>
        <dbReference type="ChEBI" id="CHEBI:57586"/>
    </ligand>
</feature>
<dbReference type="Gene3D" id="3.30.930.10">
    <property type="entry name" value="Bira Bifunctional Protein, Domain 2"/>
    <property type="match status" value="1"/>
</dbReference>
<dbReference type="InterPro" id="IPR003142">
    <property type="entry name" value="BPL_C"/>
</dbReference>
<evidence type="ECO:0000256" key="3">
    <source>
        <dbReference type="ARBA" id="ARBA00022840"/>
    </source>
</evidence>
<dbReference type="InterPro" id="IPR013196">
    <property type="entry name" value="HTH_11"/>
</dbReference>
<comment type="catalytic activity">
    <reaction evidence="5 6">
        <text>biotin + L-lysyl-[protein] + ATP = N(6)-biotinyl-L-lysyl-[protein] + AMP + diphosphate + H(+)</text>
        <dbReference type="Rhea" id="RHEA:11756"/>
        <dbReference type="Rhea" id="RHEA-COMP:9752"/>
        <dbReference type="Rhea" id="RHEA-COMP:10505"/>
        <dbReference type="ChEBI" id="CHEBI:15378"/>
        <dbReference type="ChEBI" id="CHEBI:29969"/>
        <dbReference type="ChEBI" id="CHEBI:30616"/>
        <dbReference type="ChEBI" id="CHEBI:33019"/>
        <dbReference type="ChEBI" id="CHEBI:57586"/>
        <dbReference type="ChEBI" id="CHEBI:83144"/>
        <dbReference type="ChEBI" id="CHEBI:456215"/>
        <dbReference type="EC" id="6.3.4.15"/>
    </reaction>
</comment>
<reference evidence="8 9" key="1">
    <citation type="submission" date="2021-02" db="EMBL/GenBank/DDBJ databases">
        <authorList>
            <person name="Park J.-S."/>
        </authorList>
    </citation>
    <scope>NUCLEOTIDE SEQUENCE [LARGE SCALE GENOMIC DNA]</scope>
    <source>
        <strain evidence="8 9">188UL20-2</strain>
    </source>
</reference>
<dbReference type="CDD" id="cd00090">
    <property type="entry name" value="HTH_ARSR"/>
    <property type="match status" value="1"/>
</dbReference>
<keyword evidence="9" id="KW-1185">Reference proteome</keyword>
<dbReference type="Pfam" id="PF03099">
    <property type="entry name" value="BPL_LplA_LipB"/>
    <property type="match status" value="1"/>
</dbReference>
<keyword evidence="6" id="KW-0238">DNA-binding</keyword>
<evidence type="ECO:0000256" key="1">
    <source>
        <dbReference type="ARBA" id="ARBA00022598"/>
    </source>
</evidence>
<evidence type="ECO:0000256" key="4">
    <source>
        <dbReference type="ARBA" id="ARBA00023267"/>
    </source>
</evidence>
<dbReference type="Pfam" id="PF08279">
    <property type="entry name" value="HTH_11"/>
    <property type="match status" value="1"/>
</dbReference>
<evidence type="ECO:0000313" key="8">
    <source>
        <dbReference type="EMBL" id="MBM7038307.1"/>
    </source>
</evidence>
<dbReference type="EMBL" id="JAFEUM010000009">
    <property type="protein sequence ID" value="MBM7038307.1"/>
    <property type="molecule type" value="Genomic_DNA"/>
</dbReference>
<organism evidence="8 9">
    <name type="scientific">Vibrio ulleungensis</name>
    <dbReference type="NCBI Taxonomy" id="2807619"/>
    <lineage>
        <taxon>Bacteria</taxon>
        <taxon>Pseudomonadati</taxon>
        <taxon>Pseudomonadota</taxon>
        <taxon>Gammaproteobacteria</taxon>
        <taxon>Vibrionales</taxon>
        <taxon>Vibrionaceae</taxon>
        <taxon>Vibrio</taxon>
    </lineage>
</organism>
<keyword evidence="4 6" id="KW-0092">Biotin</keyword>
<dbReference type="PANTHER" id="PTHR12835">
    <property type="entry name" value="BIOTIN PROTEIN LIGASE"/>
    <property type="match status" value="1"/>
</dbReference>
<dbReference type="Pfam" id="PF02237">
    <property type="entry name" value="BPL_C"/>
    <property type="match status" value="1"/>
</dbReference>
<dbReference type="NCBIfam" id="TIGR00121">
    <property type="entry name" value="birA_ligase"/>
    <property type="match status" value="1"/>
</dbReference>
<dbReference type="SUPFAM" id="SSF55681">
    <property type="entry name" value="Class II aaRS and biotin synthetases"/>
    <property type="match status" value="1"/>
</dbReference>
<dbReference type="Gene3D" id="2.30.30.100">
    <property type="match status" value="1"/>
</dbReference>
<evidence type="ECO:0000259" key="7">
    <source>
        <dbReference type="PROSITE" id="PS51733"/>
    </source>
</evidence>
<evidence type="ECO:0000256" key="5">
    <source>
        <dbReference type="ARBA" id="ARBA00047846"/>
    </source>
</evidence>
<evidence type="ECO:0000256" key="2">
    <source>
        <dbReference type="ARBA" id="ARBA00022741"/>
    </source>
</evidence>
<dbReference type="PROSITE" id="PS51733">
    <property type="entry name" value="BPL_LPL_CATALYTIC"/>
    <property type="match status" value="1"/>
</dbReference>
<keyword evidence="1 6" id="KW-0436">Ligase</keyword>
<comment type="caution">
    <text evidence="8">The sequence shown here is derived from an EMBL/GenBank/DDBJ whole genome shotgun (WGS) entry which is preliminary data.</text>
</comment>
<dbReference type="InterPro" id="IPR036388">
    <property type="entry name" value="WH-like_DNA-bd_sf"/>
</dbReference>
<dbReference type="GO" id="GO:0004077">
    <property type="term" value="F:biotin--[biotin carboxyl-carrier protein] ligase activity"/>
    <property type="evidence" value="ECO:0007669"/>
    <property type="project" value="UniProtKB-EC"/>
</dbReference>
<dbReference type="InterPro" id="IPR011991">
    <property type="entry name" value="ArsR-like_HTH"/>
</dbReference>
<dbReference type="Proteomes" id="UP000809621">
    <property type="component" value="Unassembled WGS sequence"/>
</dbReference>
<evidence type="ECO:0000313" key="9">
    <source>
        <dbReference type="Proteomes" id="UP000809621"/>
    </source>
</evidence>
<evidence type="ECO:0000256" key="6">
    <source>
        <dbReference type="HAMAP-Rule" id="MF_00978"/>
    </source>
</evidence>
<dbReference type="InterPro" id="IPR004143">
    <property type="entry name" value="BPL_LPL_catalytic"/>
</dbReference>
<gene>
    <name evidence="6 8" type="primary">birA</name>
    <name evidence="8" type="ORF">JQC93_18130</name>
</gene>
<feature type="binding site" evidence="6">
    <location>
        <position position="113"/>
    </location>
    <ligand>
        <name>biotin</name>
        <dbReference type="ChEBI" id="CHEBI:57586"/>
    </ligand>
</feature>
<dbReference type="SUPFAM" id="SSF50037">
    <property type="entry name" value="C-terminal domain of transcriptional repressors"/>
    <property type="match status" value="1"/>
</dbReference>
<keyword evidence="2 6" id="KW-0547">Nucleotide-binding</keyword>
<feature type="DNA-binding region" description="H-T-H motif" evidence="6">
    <location>
        <begin position="22"/>
        <end position="41"/>
    </location>
</feature>
<keyword evidence="6" id="KW-0804">Transcription</keyword>
<feature type="binding site" evidence="6">
    <location>
        <begin position="117"/>
        <end position="119"/>
    </location>
    <ligand>
        <name>biotin</name>
        <dbReference type="ChEBI" id="CHEBI:57586"/>
    </ligand>
</feature>
<dbReference type="Gene3D" id="1.10.10.10">
    <property type="entry name" value="Winged helix-like DNA-binding domain superfamily/Winged helix DNA-binding domain"/>
    <property type="match status" value="1"/>
</dbReference>
<dbReference type="RefSeq" id="WP_205159763.1">
    <property type="nucleotide sequence ID" value="NZ_JAFEUM010000009.1"/>
</dbReference>
<dbReference type="EC" id="6.3.4.15" evidence="6"/>
<feature type="binding site" evidence="6">
    <location>
        <begin position="90"/>
        <end position="92"/>
    </location>
    <ligand>
        <name>biotin</name>
        <dbReference type="ChEBI" id="CHEBI:57586"/>
    </ligand>
</feature>
<dbReference type="InterPro" id="IPR008988">
    <property type="entry name" value="Transcriptional_repressor_C"/>
</dbReference>
<dbReference type="PANTHER" id="PTHR12835:SF5">
    <property type="entry name" value="BIOTIN--PROTEIN LIGASE"/>
    <property type="match status" value="1"/>
</dbReference>
<keyword evidence="6" id="KW-0805">Transcription regulation</keyword>
<feature type="domain" description="BPL/LPL catalytic" evidence="7">
    <location>
        <begin position="67"/>
        <end position="257"/>
    </location>
</feature>
<protein>
    <recommendedName>
        <fullName evidence="6">Bifunctional ligase/repressor BirA</fullName>
    </recommendedName>
    <alternativeName>
        <fullName evidence="6">Biotin operon repressor</fullName>
    </alternativeName>
    <alternativeName>
        <fullName evidence="6">Biotin--[acetyl-CoA-carboxylase] ligase</fullName>
        <ecNumber evidence="6">6.3.4.15</ecNumber>
    </alternativeName>
    <alternativeName>
        <fullName evidence="6">Biotin--protein ligase</fullName>
    </alternativeName>
    <alternativeName>
        <fullName evidence="6">Biotin-[acetyl-CoA carboxylase] synthetase</fullName>
    </alternativeName>
</protein>
<dbReference type="CDD" id="cd16442">
    <property type="entry name" value="BPL"/>
    <property type="match status" value="1"/>
</dbReference>
<dbReference type="InterPro" id="IPR036390">
    <property type="entry name" value="WH_DNA-bd_sf"/>
</dbReference>
<dbReference type="NCBIfam" id="NF008847">
    <property type="entry name" value="PRK11886.1-2"/>
    <property type="match status" value="1"/>
</dbReference>
<proteinExistence type="inferred from homology"/>
<dbReference type="InterPro" id="IPR045864">
    <property type="entry name" value="aa-tRNA-synth_II/BPL/LPL"/>
</dbReference>